<evidence type="ECO:0000313" key="2">
    <source>
        <dbReference type="Proteomes" id="UP000243180"/>
    </source>
</evidence>
<accession>A0A1B4XF12</accession>
<keyword evidence="2" id="KW-1185">Reference proteome</keyword>
<name>A0A1B4XF12_9GAMM</name>
<gene>
    <name evidence="1" type="ORF">SCL_1074</name>
</gene>
<organism evidence="1 2">
    <name type="scientific">Sulfuricaulis limicola</name>
    <dbReference type="NCBI Taxonomy" id="1620215"/>
    <lineage>
        <taxon>Bacteria</taxon>
        <taxon>Pseudomonadati</taxon>
        <taxon>Pseudomonadota</taxon>
        <taxon>Gammaproteobacteria</taxon>
        <taxon>Acidiferrobacterales</taxon>
        <taxon>Acidiferrobacteraceae</taxon>
        <taxon>Sulfuricaulis</taxon>
    </lineage>
</organism>
<dbReference type="AlphaFoldDB" id="A0A1B4XF12"/>
<protein>
    <submittedName>
        <fullName evidence="1">Restriction endonuclease subunit S</fullName>
    </submittedName>
</protein>
<keyword evidence="1" id="KW-0378">Hydrolase</keyword>
<sequence>MDQSKLNWIANFIWGIADDVLRDLYDTEQVPLLEDGGMEAFLKREVLPHAADAWYDPESIETGYEVSFTRYFYKPQPLRTLEEIRAGILALEKETEGLLGEIIGGTMR</sequence>
<keyword evidence="1" id="KW-0540">Nuclease</keyword>
<dbReference type="GO" id="GO:0004519">
    <property type="term" value="F:endonuclease activity"/>
    <property type="evidence" value="ECO:0007669"/>
    <property type="project" value="UniProtKB-KW"/>
</dbReference>
<proteinExistence type="predicted"/>
<reference evidence="1 2" key="1">
    <citation type="submission" date="2015-05" db="EMBL/GenBank/DDBJ databases">
        <title>Complete genome sequence of a sulfur-oxidizing gammaproteobacterium strain HA5.</title>
        <authorList>
            <person name="Miura A."/>
            <person name="Kojima H."/>
            <person name="Fukui M."/>
        </authorList>
    </citation>
    <scope>NUCLEOTIDE SEQUENCE [LARGE SCALE GENOMIC DNA]</scope>
    <source>
        <strain evidence="1 2">HA5</strain>
    </source>
</reference>
<dbReference type="KEGG" id="slim:SCL_1074"/>
<keyword evidence="1" id="KW-0255">Endonuclease</keyword>
<evidence type="ECO:0000313" key="1">
    <source>
        <dbReference type="EMBL" id="BAV33388.1"/>
    </source>
</evidence>
<dbReference type="Proteomes" id="UP000243180">
    <property type="component" value="Chromosome"/>
</dbReference>
<dbReference type="InParanoid" id="A0A1B4XF12"/>
<dbReference type="EMBL" id="AP014879">
    <property type="protein sequence ID" value="BAV33388.1"/>
    <property type="molecule type" value="Genomic_DNA"/>
</dbReference>